<dbReference type="InterPro" id="IPR018649">
    <property type="entry name" value="SHOCT"/>
</dbReference>
<reference evidence="3" key="1">
    <citation type="submission" date="2018-07" db="EMBL/GenBank/DDBJ databases">
        <authorList>
            <consortium name="Genoscope - CEA"/>
            <person name="William W."/>
        </authorList>
    </citation>
    <scope>NUCLEOTIDE SEQUENCE</scope>
    <source>
        <strain evidence="3">IK1</strain>
    </source>
</reference>
<accession>A0A653AG53</accession>
<feature type="domain" description="SHOCT" evidence="2">
    <location>
        <begin position="156"/>
        <end position="182"/>
    </location>
</feature>
<evidence type="ECO:0000259" key="2">
    <source>
        <dbReference type="Pfam" id="PF09851"/>
    </source>
</evidence>
<dbReference type="EMBL" id="UPXX01000031">
    <property type="protein sequence ID" value="VBB46664.1"/>
    <property type="molecule type" value="Genomic_DNA"/>
</dbReference>
<dbReference type="AlphaFoldDB" id="A0A653AG53"/>
<keyword evidence="1" id="KW-0472">Membrane</keyword>
<sequence length="185" mass="20157">MNQHRIGLFIASLGILCALISLGVVIVLSPLEGILLTLLFTGICGAVYWSVLRPILHDRALQKRGLPASAVILEARDTGTTVNRNPKVDLLLEIRPGDGGASYQARATPVVSRLQAALLQPGTAVEVKIDPRDRKRVALASVSTSGGLSRDPAESRLERLQDLHRKGLITEAEYRRKREEILRGL</sequence>
<keyword evidence="1" id="KW-0812">Transmembrane</keyword>
<dbReference type="Pfam" id="PF09851">
    <property type="entry name" value="SHOCT"/>
    <property type="match status" value="1"/>
</dbReference>
<organism evidence="3">
    <name type="scientific">Uncultured Desulfatiglans sp</name>
    <dbReference type="NCBI Taxonomy" id="1748965"/>
    <lineage>
        <taxon>Bacteria</taxon>
        <taxon>Pseudomonadati</taxon>
        <taxon>Thermodesulfobacteriota</taxon>
        <taxon>Desulfobacteria</taxon>
        <taxon>Desulfatiglandales</taxon>
        <taxon>Desulfatiglandaceae</taxon>
        <taxon>Desulfatiglans</taxon>
        <taxon>environmental samples</taxon>
    </lineage>
</organism>
<keyword evidence="1" id="KW-1133">Transmembrane helix</keyword>
<feature type="transmembrane region" description="Helical" evidence="1">
    <location>
        <begin position="34"/>
        <end position="56"/>
    </location>
</feature>
<feature type="transmembrane region" description="Helical" evidence="1">
    <location>
        <begin position="7"/>
        <end position="28"/>
    </location>
</feature>
<evidence type="ECO:0000313" key="3">
    <source>
        <dbReference type="EMBL" id="VBB46664.1"/>
    </source>
</evidence>
<gene>
    <name evidence="3" type="ORF">TRIP_B40458</name>
</gene>
<proteinExistence type="predicted"/>
<protein>
    <recommendedName>
        <fullName evidence="2">SHOCT domain-containing protein</fullName>
    </recommendedName>
</protein>
<evidence type="ECO:0000256" key="1">
    <source>
        <dbReference type="SAM" id="Phobius"/>
    </source>
</evidence>
<name>A0A653AG53_UNCDX</name>